<dbReference type="InterPro" id="IPR006530">
    <property type="entry name" value="YD"/>
</dbReference>
<dbReference type="PANTHER" id="PTHR32305">
    <property type="match status" value="1"/>
</dbReference>
<dbReference type="Proteomes" id="UP000280307">
    <property type="component" value="Unassembled WGS sequence"/>
</dbReference>
<dbReference type="InterPro" id="IPR056823">
    <property type="entry name" value="TEN-like_YD-shell"/>
</dbReference>
<dbReference type="Pfam" id="PF25023">
    <property type="entry name" value="TEN_YD-shell"/>
    <property type="match status" value="1"/>
</dbReference>
<feature type="domain" description="DUF6531" evidence="2">
    <location>
        <begin position="524"/>
        <end position="602"/>
    </location>
</feature>
<evidence type="ECO:0000259" key="2">
    <source>
        <dbReference type="Pfam" id="PF20148"/>
    </source>
</evidence>
<evidence type="ECO:0000256" key="1">
    <source>
        <dbReference type="ARBA" id="ARBA00022737"/>
    </source>
</evidence>
<dbReference type="NCBIfam" id="TIGR01643">
    <property type="entry name" value="YD_repeat_2x"/>
    <property type="match status" value="22"/>
</dbReference>
<comment type="caution">
    <text evidence="4">The sequence shown here is derived from an EMBL/GenBank/DDBJ whole genome shotgun (WGS) entry which is preliminary data.</text>
</comment>
<gene>
    <name evidence="4" type="ORF">EI684_04860</name>
</gene>
<evidence type="ECO:0000313" key="5">
    <source>
        <dbReference type="Proteomes" id="UP000280307"/>
    </source>
</evidence>
<dbReference type="InterPro" id="IPR022385">
    <property type="entry name" value="Rhs_assc_core"/>
</dbReference>
<evidence type="ECO:0000259" key="3">
    <source>
        <dbReference type="Pfam" id="PF25023"/>
    </source>
</evidence>
<keyword evidence="1" id="KW-0677">Repeat</keyword>
<dbReference type="Pfam" id="PF20148">
    <property type="entry name" value="DUF6531"/>
    <property type="match status" value="1"/>
</dbReference>
<dbReference type="Pfam" id="PF05593">
    <property type="entry name" value="RHS_repeat"/>
    <property type="match status" value="10"/>
</dbReference>
<accession>A0A426U604</accession>
<organism evidence="4 5">
    <name type="scientific">Candidatus Viridilinea halotolerans</name>
    <dbReference type="NCBI Taxonomy" id="2491704"/>
    <lineage>
        <taxon>Bacteria</taxon>
        <taxon>Bacillati</taxon>
        <taxon>Chloroflexota</taxon>
        <taxon>Chloroflexia</taxon>
        <taxon>Chloroflexales</taxon>
        <taxon>Chloroflexineae</taxon>
        <taxon>Oscillochloridaceae</taxon>
        <taxon>Candidatus Viridilinea</taxon>
    </lineage>
</organism>
<sequence>MVEPSSAGVLRSSDGRLELTVPAGAVTSTTTIRYQAQPVRPVAGYQHAGGFFTLTAVDAAGHPVRHFQRDLSLRVAYEAHADLHEDRLRLHFYDETLQHWVALPTTVNVAQHSLTARTNHFTLFGPLSNSLTSCSEIDWTDLPAPLRTSFAQACARIGLGTLGDPVGAPFQRGAVWVQRFASGALVSRPDPLGAFYMASPLADAYLNESAAKRAAVGAPSADSTTTAPETYHDEFHDFRGRPFIQLERGFVAQNDRSGNTRVHFRFPEFETVTVHSEWEQREDEDGRTVTEARLTLRAELDPAPDADGVTAEAQLFVTFDDGTTWQPRQTVSAGEVEFTYNQLLPLTRTFSFHWALHRSAHSATDDLIGYAPCLYYDHQQEYTGFGVARGEYPLTVSCQGGGGPGGGDFVPPTIRFVEVWPDGQGNLSIKAEITDNSGRIASATIAGGPGRLAPELTPTPDFGPNIYNAVFRDVPRGQIVNFTITASDPSGNTASASGNSRITFRGRNGTGCIDPCVGYEVGVGNPVLPGLGNKVETLPVVFVAGPGEADIDLTLTYNAQDPTVGLTGQGWSFPYQASATRRDNLLLQGYEVIYPDGRQVLFAEAEDGRLVSRTPDVHDRLEQRGATLVLITKQLLEYEFDQAGRLIAQRDRNGNALLFAYSGDQLTSISSAAGRTITLSYNSQGLIDSITAPEGKQFRFDYAETRLVAFTDARGHVTTFTYEEQYLGTLLDVDGQPYEATDAYLASVYTPEGHFKNQQTYDDRGRVVEQTVGERERRTFVYDDDARTTTITDALGHVTVYHYDELYRLVQITYADGTAEFFTYDDNFNRTSFIDALGREYTYTYDDRGNRLTETGPLGWSRAWAFNDRDQVTQFTDAEGRVTRYAYDARGNLVGLTNAAGDSSTLTYDSRGLPIEITDFNGNQTTNGYDATTGDLLSSTNAAGDQVQFAYDGLGRLQSSTNGRGFATRYTFDGNDNLLQLDGPLGFQVRYRYDKNDNLIAATNANGGESRLVYDQSENLIEEHTPLGLRTGYAYDAMNNLVRVEDAEGRVWNFAYDAVYNRVAEHGPEESHTFYRYDAVGNLTALVRCNSPLVGEICAVQQVQALVYDDLNRVVSAIANAVPDAPASADTNVATHFAYDAVGNLVALTDANGRTTTFGYDALDRLVREETAAAQVSRYGYDAMSNLVSMTNPRGFTSTFGYDAANRLVSVTDALQQTTQFSYDANSNLVAQRDPEGIVTAYRYDALDRLEELVQNERSDASTSSTQNVTTRFAYDLAGNLRFVYDPRGTYVTEHQYDADLRRVQTLDAEGGVTSLSYDRVNNLVAVTDANGHTTTSRYDDLNRIVQITNPEGHAVHFAYDQLDNLISLSDARGFTSTYEYDGLDRVVRFTDNADGIWRYTYDPVSLLLAETDANGHTTNFTYDIVYRLLSRTDAEGYVTSWSYDANNNPLTRTDGNGHTATSTYDELDRLATRTNAEDETTAYRYNWLGGQVAMIEADGIVTGYGYDPLYRLSSVTFNQQPDQPATVDTNVTTRYRYDATGNLVEIRDANGNPTFFAFDGLNRLTREVDALGHQWDYAYDKTFNRVERLDALRNRTRYSYYPDDQLARIDYHDGTFVTHSYDENNNLLNVTNHLGSIERSYDPLNRLVEEQDVHGRQTAFGYDAVGNRLSLTYPDGRIVTSSYLKNNWLASTSDPDGRTTRYVRDGVGNVVRQENPNSTVVTQSYDKANRLLSIENRQIGGANTVNSRFVYTYDEVGQRVTMEATYAWRNPSVVTSSYRYDPLRRLVRDEDSRGIWTDYSFDAVGNRLTLTTNDNSDTNRPLDSKTLHYSYNATNQLLTVVGDTHPGSPGLKRADNSAQALHAFRHEVAAQQYKGISGDAASDLLARADALLAQLYGTPAPNAAAVESALNTLRSQIEAYLAEGDLRNQGVATSLIAKLRLAGAANNGTSGELQTVTYSYDANGNRINKEFPGPQGPRIQGSDYHYDPENRLVTVQDYQQNLQGNRVERALSSMDHDGNGRRVIKEYDPKTGGGGTKRVEYVYDGLDPIAEYNTWNPQYENFYRGDQGRILQMHHFPSGTQGQIFWYHYDGLGSVAGLTKHQGQSSHNYRYEAYGKIELPKGNFSDPHNHYSFTGQEWNEHTGLYEFYARHYDPDTGTWMSQDSYRGQIISPKTLHRYGYVGGDPVNTIDYYGYLFGYDIPFVSWEGLRKLVKVEKISETSLPYADVAESGVSALMRQRTKTLDQSAIDKIRKDPAMIDYEKKILEMIKNDSRYCNGEEFNYHEIGLVKFGGNTAPVTFSEQARNPLKGIFKVNPFDSQSLNNMDYIDTWRVASSELTWLLRNSTVITNVDVDSQGNITISYQLVDVLDLRPSEGRVSEYNMITKITGTTWHDLLGATEMKIEANWKSEYRKE</sequence>
<reference evidence="4 5" key="1">
    <citation type="submission" date="2018-12" db="EMBL/GenBank/DDBJ databases">
        <title>Genome Sequence of Candidatus Viridilinea halotolerans isolated from saline sulfide-rich spring.</title>
        <authorList>
            <person name="Grouzdev D.S."/>
            <person name="Burganskaya E.I."/>
            <person name="Krutkina M.S."/>
            <person name="Sukhacheva M.V."/>
            <person name="Gorlenko V.M."/>
        </authorList>
    </citation>
    <scope>NUCLEOTIDE SEQUENCE [LARGE SCALE GENOMIC DNA]</scope>
    <source>
        <strain evidence="4">Chok-6</strain>
    </source>
</reference>
<proteinExistence type="predicted"/>
<evidence type="ECO:0008006" key="6">
    <source>
        <dbReference type="Google" id="ProtNLM"/>
    </source>
</evidence>
<dbReference type="InterPro" id="IPR031325">
    <property type="entry name" value="RHS_repeat"/>
</dbReference>
<evidence type="ECO:0000313" key="4">
    <source>
        <dbReference type="EMBL" id="RRR75351.1"/>
    </source>
</evidence>
<dbReference type="EMBL" id="RSAS01000195">
    <property type="protein sequence ID" value="RRR75351.1"/>
    <property type="molecule type" value="Genomic_DNA"/>
</dbReference>
<dbReference type="InterPro" id="IPR045351">
    <property type="entry name" value="DUF6531"/>
</dbReference>
<protein>
    <recommendedName>
        <fullName evidence="6">RHS repeat protein</fullName>
    </recommendedName>
</protein>
<feature type="domain" description="Teneurin-like YD-shell" evidence="3">
    <location>
        <begin position="905"/>
        <end position="1000"/>
    </location>
</feature>
<dbReference type="PANTHER" id="PTHR32305:SF15">
    <property type="entry name" value="PROTEIN RHSA-RELATED"/>
    <property type="match status" value="1"/>
</dbReference>
<dbReference type="NCBIfam" id="TIGR03696">
    <property type="entry name" value="Rhs_assc_core"/>
    <property type="match status" value="1"/>
</dbReference>
<name>A0A426U604_9CHLR</name>
<dbReference type="Gene3D" id="2.180.10.10">
    <property type="entry name" value="RHS repeat-associated core"/>
    <property type="match status" value="7"/>
</dbReference>
<dbReference type="InterPro" id="IPR050708">
    <property type="entry name" value="T6SS_VgrG/RHS"/>
</dbReference>